<evidence type="ECO:0000313" key="2">
    <source>
        <dbReference type="Proteomes" id="UP001152484"/>
    </source>
</evidence>
<keyword evidence="2" id="KW-1185">Reference proteome</keyword>
<protein>
    <submittedName>
        <fullName evidence="1">Uncharacterized protein</fullName>
    </submittedName>
</protein>
<comment type="caution">
    <text evidence="1">The sequence shown here is derived from an EMBL/GenBank/DDBJ whole genome shotgun (WGS) entry which is preliminary data.</text>
</comment>
<organism evidence="1 2">
    <name type="scientific">Cuscuta europaea</name>
    <name type="common">European dodder</name>
    <dbReference type="NCBI Taxonomy" id="41803"/>
    <lineage>
        <taxon>Eukaryota</taxon>
        <taxon>Viridiplantae</taxon>
        <taxon>Streptophyta</taxon>
        <taxon>Embryophyta</taxon>
        <taxon>Tracheophyta</taxon>
        <taxon>Spermatophyta</taxon>
        <taxon>Magnoliopsida</taxon>
        <taxon>eudicotyledons</taxon>
        <taxon>Gunneridae</taxon>
        <taxon>Pentapetalae</taxon>
        <taxon>asterids</taxon>
        <taxon>lamiids</taxon>
        <taxon>Solanales</taxon>
        <taxon>Convolvulaceae</taxon>
        <taxon>Cuscuteae</taxon>
        <taxon>Cuscuta</taxon>
        <taxon>Cuscuta subgen. Cuscuta</taxon>
    </lineage>
</organism>
<dbReference type="Proteomes" id="UP001152484">
    <property type="component" value="Unassembled WGS sequence"/>
</dbReference>
<name>A0A9P0Z7T4_CUSEU</name>
<accession>A0A9P0Z7T4</accession>
<sequence>MKSFVPKKLAIEHDSDDGLPPLVDFGVFCSNKGSSSTDTESISSLIFKEDLHYLGLMYESDNISRSAIVIRDTSHQGTLLTFETKEIDVSDILETTPLQVSFSPHNIEPLLADELVSPQTEVLEYINIMLRVVKILKLRLFSVQRTLSDRELLDRVADTF</sequence>
<evidence type="ECO:0000313" key="1">
    <source>
        <dbReference type="EMBL" id="CAH9089959.1"/>
    </source>
</evidence>
<reference evidence="1" key="1">
    <citation type="submission" date="2022-07" db="EMBL/GenBank/DDBJ databases">
        <authorList>
            <person name="Macas J."/>
            <person name="Novak P."/>
            <person name="Neumann P."/>
        </authorList>
    </citation>
    <scope>NUCLEOTIDE SEQUENCE</scope>
</reference>
<dbReference type="AlphaFoldDB" id="A0A9P0Z7T4"/>
<gene>
    <name evidence="1" type="ORF">CEURO_LOCUS11053</name>
</gene>
<proteinExistence type="predicted"/>
<dbReference type="EMBL" id="CAMAPE010000021">
    <property type="protein sequence ID" value="CAH9089959.1"/>
    <property type="molecule type" value="Genomic_DNA"/>
</dbReference>